<gene>
    <name evidence="1" type="ORF">NHP164001_14690</name>
</gene>
<accession>A0ABQ0D524</accession>
<sequence length="231" mass="27849">MQECFEFQGDTRISSQEWLDCCIKKKIGSFYLATAGFINFNFLQNIGLYFLDGVIHEDHNFGLLLILQCNNIFVLQKDFYYVRARPNSITRFDSSDPRIVPHYNHIYKAFNNARITKQYHIASSWFLMLIQLIQFLKDHPSKDNKIIEQLFFPYYIHYSLKLFDFKHDPLNLIPQLTIIEPYLKRGFKWRHKLRITNPEKYNKLKPFFTCYDFIKSIEKGIRRVFKPHNKQ</sequence>
<protein>
    <recommendedName>
        <fullName evidence="3">Glycosyl transferase</fullName>
    </recommendedName>
</protein>
<name>A0ABQ0D524_9HELI</name>
<dbReference type="RefSeq" id="WP_369607595.1">
    <property type="nucleotide sequence ID" value="NZ_BAAFHN010000039.1"/>
</dbReference>
<proteinExistence type="predicted"/>
<comment type="caution">
    <text evidence="1">The sequence shown here is derived from an EMBL/GenBank/DDBJ whole genome shotgun (WGS) entry which is preliminary data.</text>
</comment>
<reference evidence="1 2" key="1">
    <citation type="submission" date="2024-06" db="EMBL/GenBank/DDBJ databases">
        <title>Draft genome sequence of Helicobacter trogontum NHP16-4001.</title>
        <authorList>
            <person name="Rimbara E."/>
            <person name="Suzuki M."/>
        </authorList>
    </citation>
    <scope>NUCLEOTIDE SEQUENCE [LARGE SCALE GENOMIC DNA]</scope>
    <source>
        <strain evidence="1 2">NHP16-4001</strain>
    </source>
</reference>
<evidence type="ECO:0000313" key="1">
    <source>
        <dbReference type="EMBL" id="GAB0173450.1"/>
    </source>
</evidence>
<dbReference type="EMBL" id="BAAFHN010000039">
    <property type="protein sequence ID" value="GAB0173450.1"/>
    <property type="molecule type" value="Genomic_DNA"/>
</dbReference>
<evidence type="ECO:0008006" key="3">
    <source>
        <dbReference type="Google" id="ProtNLM"/>
    </source>
</evidence>
<dbReference type="Proteomes" id="UP001562457">
    <property type="component" value="Unassembled WGS sequence"/>
</dbReference>
<organism evidence="1 2">
    <name type="scientific">Helicobacter trogontum</name>
    <dbReference type="NCBI Taxonomy" id="50960"/>
    <lineage>
        <taxon>Bacteria</taxon>
        <taxon>Pseudomonadati</taxon>
        <taxon>Campylobacterota</taxon>
        <taxon>Epsilonproteobacteria</taxon>
        <taxon>Campylobacterales</taxon>
        <taxon>Helicobacteraceae</taxon>
        <taxon>Helicobacter</taxon>
    </lineage>
</organism>
<evidence type="ECO:0000313" key="2">
    <source>
        <dbReference type="Proteomes" id="UP001562457"/>
    </source>
</evidence>
<keyword evidence="2" id="KW-1185">Reference proteome</keyword>